<dbReference type="Proteomes" id="UP000248555">
    <property type="component" value="Unassembled WGS sequence"/>
</dbReference>
<dbReference type="InterPro" id="IPR036249">
    <property type="entry name" value="Thioredoxin-like_sf"/>
</dbReference>
<protein>
    <submittedName>
        <fullName evidence="4">(2Fe-2S) ferredoxin</fullName>
    </submittedName>
</protein>
<dbReference type="GO" id="GO:0046872">
    <property type="term" value="F:metal ion binding"/>
    <property type="evidence" value="ECO:0007669"/>
    <property type="project" value="UniProtKB-KW"/>
</dbReference>
<dbReference type="GO" id="GO:0051536">
    <property type="term" value="F:iron-sulfur cluster binding"/>
    <property type="evidence" value="ECO:0007669"/>
    <property type="project" value="UniProtKB-KW"/>
</dbReference>
<evidence type="ECO:0000313" key="5">
    <source>
        <dbReference type="Proteomes" id="UP000248555"/>
    </source>
</evidence>
<dbReference type="RefSeq" id="WP_111645234.1">
    <property type="nucleotide sequence ID" value="NZ_QLMH01000006.1"/>
</dbReference>
<organism evidence="4 5">
    <name type="scientific">Paranoxybacillus vitaminiphilus</name>
    <dbReference type="NCBI Taxonomy" id="581036"/>
    <lineage>
        <taxon>Bacteria</taxon>
        <taxon>Bacillati</taxon>
        <taxon>Bacillota</taxon>
        <taxon>Bacilli</taxon>
        <taxon>Bacillales</taxon>
        <taxon>Anoxybacillaceae</taxon>
        <taxon>Paranoxybacillus</taxon>
    </lineage>
</organism>
<dbReference type="Pfam" id="PF01257">
    <property type="entry name" value="2Fe-2S_thioredx"/>
    <property type="match status" value="1"/>
</dbReference>
<evidence type="ECO:0000313" key="4">
    <source>
        <dbReference type="EMBL" id="RAK19544.1"/>
    </source>
</evidence>
<gene>
    <name evidence="4" type="ORF">B0I26_106169</name>
</gene>
<dbReference type="AlphaFoldDB" id="A0A327YFA9"/>
<keyword evidence="5" id="KW-1185">Reference proteome</keyword>
<proteinExistence type="predicted"/>
<dbReference type="PANTHER" id="PTHR43578">
    <property type="entry name" value="NADH-QUINONE OXIDOREDUCTASE SUBUNIT F"/>
    <property type="match status" value="1"/>
</dbReference>
<keyword evidence="1" id="KW-0479">Metal-binding</keyword>
<dbReference type="PANTHER" id="PTHR43578:SF3">
    <property type="entry name" value="NADH-QUINONE OXIDOREDUCTASE SUBUNIT F"/>
    <property type="match status" value="1"/>
</dbReference>
<reference evidence="4 5" key="1">
    <citation type="submission" date="2018-06" db="EMBL/GenBank/DDBJ databases">
        <title>Genomic Encyclopedia of Type Strains, Phase III (KMG-III): the genomes of soil and plant-associated and newly described type strains.</title>
        <authorList>
            <person name="Whitman W."/>
        </authorList>
    </citation>
    <scope>NUCLEOTIDE SEQUENCE [LARGE SCALE GENOMIC DNA]</scope>
    <source>
        <strain evidence="4 5">CGMCC 1.8979</strain>
    </source>
</reference>
<evidence type="ECO:0000256" key="3">
    <source>
        <dbReference type="ARBA" id="ARBA00023014"/>
    </source>
</evidence>
<dbReference type="CDD" id="cd02980">
    <property type="entry name" value="TRX_Fd_family"/>
    <property type="match status" value="1"/>
</dbReference>
<dbReference type="Gene3D" id="3.40.30.10">
    <property type="entry name" value="Glutaredoxin"/>
    <property type="match status" value="1"/>
</dbReference>
<keyword evidence="2" id="KW-0408">Iron</keyword>
<dbReference type="SUPFAM" id="SSF52833">
    <property type="entry name" value="Thioredoxin-like"/>
    <property type="match status" value="1"/>
</dbReference>
<evidence type="ECO:0000256" key="1">
    <source>
        <dbReference type="ARBA" id="ARBA00022723"/>
    </source>
</evidence>
<sequence>MATWNLSGTKHHVLICNGASCMRKGAEEVTQTIRAEIEALYLDDLVHTSRTRCNGRCQDACVVIVYPEGTWYKAITPELARQLVKMHLLKGIPLEEAISYKYEEQEGFFLANPDVPIGISKTAKKST</sequence>
<dbReference type="OrthoDB" id="9761899at2"/>
<comment type="caution">
    <text evidence="4">The sequence shown here is derived from an EMBL/GenBank/DDBJ whole genome shotgun (WGS) entry which is preliminary data.</text>
</comment>
<dbReference type="EMBL" id="QLMH01000006">
    <property type="protein sequence ID" value="RAK19544.1"/>
    <property type="molecule type" value="Genomic_DNA"/>
</dbReference>
<name>A0A327YFA9_9BACL</name>
<evidence type="ECO:0000256" key="2">
    <source>
        <dbReference type="ARBA" id="ARBA00023004"/>
    </source>
</evidence>
<keyword evidence="3" id="KW-0411">Iron-sulfur</keyword>
<accession>A0A327YFA9</accession>